<dbReference type="AlphaFoldDB" id="A0A7H1VPR8"/>
<keyword evidence="2" id="KW-1185">Reference proteome</keyword>
<accession>A0A7H1VPR8</accession>
<evidence type="ECO:0000313" key="2">
    <source>
        <dbReference type="Proteomes" id="UP000306409"/>
    </source>
</evidence>
<organism evidence="1 2">
    <name type="scientific">Ruminiclostridium herbifermentans</name>
    <dbReference type="NCBI Taxonomy" id="2488810"/>
    <lineage>
        <taxon>Bacteria</taxon>
        <taxon>Bacillati</taxon>
        <taxon>Bacillota</taxon>
        <taxon>Clostridia</taxon>
        <taxon>Eubacteriales</taxon>
        <taxon>Oscillospiraceae</taxon>
        <taxon>Ruminiclostridium</taxon>
    </lineage>
</organism>
<protein>
    <submittedName>
        <fullName evidence="1">Uncharacterized protein</fullName>
    </submittedName>
</protein>
<dbReference type="EMBL" id="CP061336">
    <property type="protein sequence ID" value="QNU67380.1"/>
    <property type="molecule type" value="Genomic_DNA"/>
</dbReference>
<dbReference type="KEGG" id="rher:EHE19_002230"/>
<sequence>MIYTVEFLPIALSDVLEINKYLSPYYESTVDKFIRNLTDKVNQIK</sequence>
<reference evidence="1 2" key="1">
    <citation type="submission" date="2020-09" db="EMBL/GenBank/DDBJ databases">
        <title>Characterization and genome sequencing of Ruminiclostridium sp. nov. MA18.</title>
        <authorList>
            <person name="Rettenmaier R."/>
            <person name="Kowollik M.-L."/>
            <person name="Liebl W."/>
            <person name="Zverlov V."/>
        </authorList>
    </citation>
    <scope>NUCLEOTIDE SEQUENCE [LARGE SCALE GENOMIC DNA]</scope>
    <source>
        <strain evidence="1 2">MA18</strain>
    </source>
</reference>
<gene>
    <name evidence="1" type="ORF">EHE19_002230</name>
</gene>
<name>A0A7H1VPR8_9FIRM</name>
<proteinExistence type="predicted"/>
<dbReference type="Proteomes" id="UP000306409">
    <property type="component" value="Chromosome"/>
</dbReference>
<evidence type="ECO:0000313" key="1">
    <source>
        <dbReference type="EMBL" id="QNU67380.1"/>
    </source>
</evidence>
<dbReference type="RefSeq" id="WP_171003580.1">
    <property type="nucleotide sequence ID" value="NZ_CP061336.1"/>
</dbReference>